<evidence type="ECO:0000256" key="1">
    <source>
        <dbReference type="SAM" id="Phobius"/>
    </source>
</evidence>
<evidence type="ECO:0000313" key="2">
    <source>
        <dbReference type="EMBL" id="SHK50159.1"/>
    </source>
</evidence>
<feature type="transmembrane region" description="Helical" evidence="1">
    <location>
        <begin position="73"/>
        <end position="94"/>
    </location>
</feature>
<dbReference type="EMBL" id="FRAA01000005">
    <property type="protein sequence ID" value="SHK50159.1"/>
    <property type="molecule type" value="Genomic_DNA"/>
</dbReference>
<dbReference type="RefSeq" id="WP_073123416.1">
    <property type="nucleotide sequence ID" value="NZ_FRAA01000005.1"/>
</dbReference>
<keyword evidence="3" id="KW-1185">Reference proteome</keyword>
<organism evidence="2 3">
    <name type="scientific">Reichenbachiella agariperforans</name>
    <dbReference type="NCBI Taxonomy" id="156994"/>
    <lineage>
        <taxon>Bacteria</taxon>
        <taxon>Pseudomonadati</taxon>
        <taxon>Bacteroidota</taxon>
        <taxon>Cytophagia</taxon>
        <taxon>Cytophagales</taxon>
        <taxon>Reichenbachiellaceae</taxon>
        <taxon>Reichenbachiella</taxon>
    </lineage>
</organism>
<accession>A0A1M6SZV2</accession>
<gene>
    <name evidence="2" type="ORF">SAMN04488028_105222</name>
</gene>
<proteinExistence type="predicted"/>
<name>A0A1M6SZV2_REIAG</name>
<dbReference type="Proteomes" id="UP000184474">
    <property type="component" value="Unassembled WGS sequence"/>
</dbReference>
<keyword evidence="1" id="KW-0472">Membrane</keyword>
<keyword evidence="1" id="KW-1133">Transmembrane helix</keyword>
<dbReference type="AlphaFoldDB" id="A0A1M6SZV2"/>
<sequence length="133" mass="14634">MKKIFVQGLVAGALSSLASVIYLNIYQGTLLTDFDKIINVGSIIGSSFIGCMLIALGYIILCKLDKTNFQGWLNVLICVLSFASIIGPIGMALPLDIEFPELFPGLVVPMHFFPALAYFTIQPFFQQIKIQIK</sequence>
<dbReference type="STRING" id="156994.SAMN04488028_105222"/>
<feature type="transmembrane region" description="Helical" evidence="1">
    <location>
        <begin position="106"/>
        <end position="125"/>
    </location>
</feature>
<keyword evidence="1" id="KW-0812">Transmembrane</keyword>
<feature type="transmembrane region" description="Helical" evidence="1">
    <location>
        <begin position="37"/>
        <end position="61"/>
    </location>
</feature>
<reference evidence="3" key="1">
    <citation type="submission" date="2016-11" db="EMBL/GenBank/DDBJ databases">
        <authorList>
            <person name="Varghese N."/>
            <person name="Submissions S."/>
        </authorList>
    </citation>
    <scope>NUCLEOTIDE SEQUENCE [LARGE SCALE GENOMIC DNA]</scope>
    <source>
        <strain evidence="3">DSM 26134</strain>
    </source>
</reference>
<evidence type="ECO:0000313" key="3">
    <source>
        <dbReference type="Proteomes" id="UP000184474"/>
    </source>
</evidence>
<protein>
    <submittedName>
        <fullName evidence="2">Uncharacterized protein</fullName>
    </submittedName>
</protein>